<evidence type="ECO:0000256" key="2">
    <source>
        <dbReference type="ARBA" id="ARBA00001946"/>
    </source>
</evidence>
<evidence type="ECO:0000256" key="6">
    <source>
        <dbReference type="ARBA" id="ARBA00022842"/>
    </source>
</evidence>
<dbReference type="InterPro" id="IPR020583">
    <property type="entry name" value="Inositol_monoP_metal-BS"/>
</dbReference>
<dbReference type="AlphaFoldDB" id="A0A1M5C341"/>
<proteinExistence type="inferred from homology"/>
<dbReference type="InterPro" id="IPR033942">
    <property type="entry name" value="IMPase"/>
</dbReference>
<reference evidence="9 10" key="1">
    <citation type="submission" date="2016-11" db="EMBL/GenBank/DDBJ databases">
        <authorList>
            <person name="Jaros S."/>
            <person name="Januszkiewicz K."/>
            <person name="Wedrychowicz H."/>
        </authorList>
    </citation>
    <scope>NUCLEOTIDE SEQUENCE [LARGE SCALE GENOMIC DNA]</scope>
    <source>
        <strain evidence="9 10">DSM 21986</strain>
    </source>
</reference>
<dbReference type="PANTHER" id="PTHR20854:SF4">
    <property type="entry name" value="INOSITOL-1-MONOPHOSPHATASE-RELATED"/>
    <property type="match status" value="1"/>
</dbReference>
<evidence type="ECO:0000256" key="8">
    <source>
        <dbReference type="RuleBase" id="RU364068"/>
    </source>
</evidence>
<dbReference type="SUPFAM" id="SSF56655">
    <property type="entry name" value="Carbohydrate phosphatase"/>
    <property type="match status" value="1"/>
</dbReference>
<keyword evidence="10" id="KW-1185">Reference proteome</keyword>
<dbReference type="InterPro" id="IPR022337">
    <property type="entry name" value="Inositol_monophosphatase_SuhB"/>
</dbReference>
<dbReference type="PANTHER" id="PTHR20854">
    <property type="entry name" value="INOSITOL MONOPHOSPHATASE"/>
    <property type="match status" value="1"/>
</dbReference>
<dbReference type="GO" id="GO:0007165">
    <property type="term" value="P:signal transduction"/>
    <property type="evidence" value="ECO:0007669"/>
    <property type="project" value="TreeGrafter"/>
</dbReference>
<dbReference type="FunFam" id="3.30.540.10:FF:000003">
    <property type="entry name" value="Inositol-1-monophosphatase"/>
    <property type="match status" value="1"/>
</dbReference>
<dbReference type="PRINTS" id="PR00377">
    <property type="entry name" value="IMPHPHTASES"/>
</dbReference>
<dbReference type="Gene3D" id="3.40.190.80">
    <property type="match status" value="1"/>
</dbReference>
<dbReference type="PRINTS" id="PR01959">
    <property type="entry name" value="SBIMPHPHTASE"/>
</dbReference>
<dbReference type="FunFam" id="3.40.190.80:FF:000002">
    <property type="entry name" value="Inositol-1-monophosphatase"/>
    <property type="match status" value="1"/>
</dbReference>
<dbReference type="PROSITE" id="PS00629">
    <property type="entry name" value="IMP_1"/>
    <property type="match status" value="1"/>
</dbReference>
<dbReference type="InterPro" id="IPR000760">
    <property type="entry name" value="Inositol_monophosphatase-like"/>
</dbReference>
<dbReference type="CDD" id="cd01639">
    <property type="entry name" value="IMPase"/>
    <property type="match status" value="1"/>
</dbReference>
<feature type="binding site" evidence="7">
    <location>
        <position position="86"/>
    </location>
    <ligand>
        <name>Mg(2+)</name>
        <dbReference type="ChEBI" id="CHEBI:18420"/>
        <label>1</label>
        <note>catalytic</note>
    </ligand>
</feature>
<accession>A0A1M5C341</accession>
<name>A0A1M5C341_9BACT</name>
<dbReference type="Proteomes" id="UP000184041">
    <property type="component" value="Unassembled WGS sequence"/>
</dbReference>
<comment type="cofactor">
    <cofactor evidence="2 7 8">
        <name>Mg(2+)</name>
        <dbReference type="ChEBI" id="CHEBI:18420"/>
    </cofactor>
</comment>
<feature type="binding site" evidence="7">
    <location>
        <position position="88"/>
    </location>
    <ligand>
        <name>Mg(2+)</name>
        <dbReference type="ChEBI" id="CHEBI:18420"/>
        <label>1</label>
        <note>catalytic</note>
    </ligand>
</feature>
<dbReference type="Gene3D" id="3.30.540.10">
    <property type="entry name" value="Fructose-1,6-Bisphosphatase, subunit A, domain 1"/>
    <property type="match status" value="1"/>
</dbReference>
<keyword evidence="6 7" id="KW-0460">Magnesium</keyword>
<evidence type="ECO:0000256" key="7">
    <source>
        <dbReference type="PIRSR" id="PIRSR600760-2"/>
    </source>
</evidence>
<evidence type="ECO:0000256" key="4">
    <source>
        <dbReference type="ARBA" id="ARBA00022723"/>
    </source>
</evidence>
<comment type="catalytic activity">
    <reaction evidence="1 8">
        <text>a myo-inositol phosphate + H2O = myo-inositol + phosphate</text>
        <dbReference type="Rhea" id="RHEA:24056"/>
        <dbReference type="ChEBI" id="CHEBI:15377"/>
        <dbReference type="ChEBI" id="CHEBI:17268"/>
        <dbReference type="ChEBI" id="CHEBI:43474"/>
        <dbReference type="ChEBI" id="CHEBI:84139"/>
        <dbReference type="EC" id="3.1.3.25"/>
    </reaction>
</comment>
<keyword evidence="5 8" id="KW-0378">Hydrolase</keyword>
<feature type="binding site" evidence="7">
    <location>
        <position position="69"/>
    </location>
    <ligand>
        <name>Mg(2+)</name>
        <dbReference type="ChEBI" id="CHEBI:18420"/>
        <label>1</label>
        <note>catalytic</note>
    </ligand>
</feature>
<organism evidence="9 10">
    <name type="scientific">Fodinibius roseus</name>
    <dbReference type="NCBI Taxonomy" id="1194090"/>
    <lineage>
        <taxon>Bacteria</taxon>
        <taxon>Pseudomonadati</taxon>
        <taxon>Balneolota</taxon>
        <taxon>Balneolia</taxon>
        <taxon>Balneolales</taxon>
        <taxon>Balneolaceae</taxon>
        <taxon>Fodinibius</taxon>
    </lineage>
</organism>
<gene>
    <name evidence="9" type="ORF">SAMN05443144_10978</name>
</gene>
<dbReference type="OrthoDB" id="9772456at2"/>
<dbReference type="RefSeq" id="WP_073063138.1">
    <property type="nucleotide sequence ID" value="NZ_FQUS01000009.1"/>
</dbReference>
<evidence type="ECO:0000256" key="5">
    <source>
        <dbReference type="ARBA" id="ARBA00022801"/>
    </source>
</evidence>
<keyword evidence="4 7" id="KW-0479">Metal-binding</keyword>
<evidence type="ECO:0000256" key="1">
    <source>
        <dbReference type="ARBA" id="ARBA00001033"/>
    </source>
</evidence>
<evidence type="ECO:0000256" key="3">
    <source>
        <dbReference type="ARBA" id="ARBA00009759"/>
    </source>
</evidence>
<dbReference type="GO" id="GO:0046872">
    <property type="term" value="F:metal ion binding"/>
    <property type="evidence" value="ECO:0007669"/>
    <property type="project" value="UniProtKB-KW"/>
</dbReference>
<protein>
    <recommendedName>
        <fullName evidence="8">Inositol-1-monophosphatase</fullName>
        <ecNumber evidence="8">3.1.3.25</ecNumber>
    </recommendedName>
</protein>
<sequence>MSDYTIELNVARKAADAAAEIIREFQSASSFSVSYKGKNDIVTDADLKSEQQILSIIQKEFPEDRILAEESSEDITLPEGRIWLIDPIDGTTNFAHGFPVYCVSIALWEHRQPKMGLVLEVSRNERFSALAGSGAYLNGNPISVSRLEDSQNALVGTGFPYNDLSLVDNYLKFFRMLIHQIQGVRRAGAAAYDLCCVACGRFDGFYEYSLNPWDVGAASLIVREAGGEVSDWEGGDNWLLGKRIVAGNPSIHQFLLEEIQKQFTEEEVLGEK</sequence>
<evidence type="ECO:0000313" key="10">
    <source>
        <dbReference type="Proteomes" id="UP000184041"/>
    </source>
</evidence>
<dbReference type="GO" id="GO:0008934">
    <property type="term" value="F:inositol monophosphate 1-phosphatase activity"/>
    <property type="evidence" value="ECO:0007669"/>
    <property type="project" value="InterPro"/>
</dbReference>
<feature type="binding site" evidence="7">
    <location>
        <position position="214"/>
    </location>
    <ligand>
        <name>Mg(2+)</name>
        <dbReference type="ChEBI" id="CHEBI:18420"/>
        <label>1</label>
        <note>catalytic</note>
    </ligand>
</feature>
<dbReference type="STRING" id="1194090.SAMN05443144_10978"/>
<feature type="binding site" evidence="7">
    <location>
        <position position="89"/>
    </location>
    <ligand>
        <name>Mg(2+)</name>
        <dbReference type="ChEBI" id="CHEBI:18420"/>
        <label>1</label>
        <note>catalytic</note>
    </ligand>
</feature>
<dbReference type="EC" id="3.1.3.25" evidence="8"/>
<comment type="similarity">
    <text evidence="3 8">Belongs to the inositol monophosphatase superfamily.</text>
</comment>
<dbReference type="Pfam" id="PF00459">
    <property type="entry name" value="Inositol_P"/>
    <property type="match status" value="1"/>
</dbReference>
<dbReference type="EMBL" id="FQUS01000009">
    <property type="protein sequence ID" value="SHF49095.1"/>
    <property type="molecule type" value="Genomic_DNA"/>
</dbReference>
<dbReference type="GO" id="GO:0006020">
    <property type="term" value="P:inositol metabolic process"/>
    <property type="evidence" value="ECO:0007669"/>
    <property type="project" value="TreeGrafter"/>
</dbReference>
<evidence type="ECO:0000313" key="9">
    <source>
        <dbReference type="EMBL" id="SHF49095.1"/>
    </source>
</evidence>